<sequence>MFRAEDPRIFADRVAFAYQSRKQCEAELRYTLYVDCMPMDGLGNLTAKNFEEIERRAHSTPGISKFKRLKEATAKIENEIT</sequence>
<keyword evidence="2" id="KW-1185">Reference proteome</keyword>
<accession>A0AAV2HQ63</accession>
<proteinExistence type="predicted"/>
<gene>
    <name evidence="1" type="ORF">GSLYS_00008934001</name>
</gene>
<protein>
    <submittedName>
        <fullName evidence="1">Uncharacterized protein</fullName>
    </submittedName>
</protein>
<evidence type="ECO:0000313" key="1">
    <source>
        <dbReference type="EMBL" id="CAL1534974.1"/>
    </source>
</evidence>
<name>A0AAV2HQ63_LYMST</name>
<reference evidence="1 2" key="1">
    <citation type="submission" date="2024-04" db="EMBL/GenBank/DDBJ databases">
        <authorList>
            <consortium name="Genoscope - CEA"/>
            <person name="William W."/>
        </authorList>
    </citation>
    <scope>NUCLEOTIDE SEQUENCE [LARGE SCALE GENOMIC DNA]</scope>
</reference>
<dbReference type="AlphaFoldDB" id="A0AAV2HQ63"/>
<feature type="non-terminal residue" evidence="1">
    <location>
        <position position="81"/>
    </location>
</feature>
<dbReference type="EMBL" id="CAXITT010000187">
    <property type="protein sequence ID" value="CAL1534974.1"/>
    <property type="molecule type" value="Genomic_DNA"/>
</dbReference>
<dbReference type="Proteomes" id="UP001497497">
    <property type="component" value="Unassembled WGS sequence"/>
</dbReference>
<organism evidence="1 2">
    <name type="scientific">Lymnaea stagnalis</name>
    <name type="common">Great pond snail</name>
    <name type="synonym">Helix stagnalis</name>
    <dbReference type="NCBI Taxonomy" id="6523"/>
    <lineage>
        <taxon>Eukaryota</taxon>
        <taxon>Metazoa</taxon>
        <taxon>Spiralia</taxon>
        <taxon>Lophotrochozoa</taxon>
        <taxon>Mollusca</taxon>
        <taxon>Gastropoda</taxon>
        <taxon>Heterobranchia</taxon>
        <taxon>Euthyneura</taxon>
        <taxon>Panpulmonata</taxon>
        <taxon>Hygrophila</taxon>
        <taxon>Lymnaeoidea</taxon>
        <taxon>Lymnaeidae</taxon>
        <taxon>Lymnaea</taxon>
    </lineage>
</organism>
<evidence type="ECO:0000313" key="2">
    <source>
        <dbReference type="Proteomes" id="UP001497497"/>
    </source>
</evidence>
<comment type="caution">
    <text evidence="1">The sequence shown here is derived from an EMBL/GenBank/DDBJ whole genome shotgun (WGS) entry which is preliminary data.</text>
</comment>